<dbReference type="Pfam" id="PF07973">
    <property type="entry name" value="tRNA_SAD"/>
    <property type="match status" value="1"/>
</dbReference>
<protein>
    <submittedName>
        <fullName evidence="4">Alanyl-tRNA editing protein AlaX-L</fullName>
    </submittedName>
</protein>
<dbReference type="PANTHER" id="PTHR43462:SF1">
    <property type="entry name" value="ALANYL-TRNA EDITING PROTEIN AARSD1"/>
    <property type="match status" value="1"/>
</dbReference>
<proteinExistence type="predicted"/>
<dbReference type="Proteomes" id="UP000736583">
    <property type="component" value="Unassembled WGS sequence"/>
</dbReference>
<dbReference type="SMART" id="SM00863">
    <property type="entry name" value="tRNA_SAD"/>
    <property type="match status" value="1"/>
</dbReference>
<reference evidence="4 5" key="1">
    <citation type="submission" date="2021-06" db="EMBL/GenBank/DDBJ databases">
        <authorList>
            <person name="Sun Q."/>
            <person name="Li D."/>
        </authorList>
    </citation>
    <scope>NUCLEOTIDE SEQUENCE [LARGE SCALE GENOMIC DNA]</scope>
    <source>
        <strain evidence="4 5">MSJ-4</strain>
    </source>
</reference>
<keyword evidence="1" id="KW-0479">Metal-binding</keyword>
<keyword evidence="2" id="KW-0862">Zinc</keyword>
<accession>A0ABS6F1A1</accession>
<comment type="caution">
    <text evidence="4">The sequence shown here is derived from an EMBL/GenBank/DDBJ whole genome shotgun (WGS) entry which is preliminary data.</text>
</comment>
<evidence type="ECO:0000256" key="1">
    <source>
        <dbReference type="ARBA" id="ARBA00022723"/>
    </source>
</evidence>
<keyword evidence="5" id="KW-1185">Reference proteome</keyword>
<evidence type="ECO:0000313" key="5">
    <source>
        <dbReference type="Proteomes" id="UP000736583"/>
    </source>
</evidence>
<name>A0ABS6F1A1_9CLOT</name>
<organism evidence="4 5">
    <name type="scientific">Clostridium simiarum</name>
    <dbReference type="NCBI Taxonomy" id="2841506"/>
    <lineage>
        <taxon>Bacteria</taxon>
        <taxon>Bacillati</taxon>
        <taxon>Bacillota</taxon>
        <taxon>Clostridia</taxon>
        <taxon>Eubacteriales</taxon>
        <taxon>Clostridiaceae</taxon>
        <taxon>Clostridium</taxon>
    </lineage>
</organism>
<dbReference type="InterPro" id="IPR003156">
    <property type="entry name" value="DHHA1_dom"/>
</dbReference>
<dbReference type="PANTHER" id="PTHR43462">
    <property type="entry name" value="ALANYL-TRNA EDITING PROTEIN"/>
    <property type="match status" value="1"/>
</dbReference>
<sequence length="405" mass="46125">MEKIFYENQYIKDFTAEIIDIKEIDDKFHVLMDKTAFFPGGGGQPSDLGFIENHEVIAVYEEKGHIYHVVEKKPIKIHKVKCSIDWNRRVDGMHQHLGQHVLSGCFFKLFNANTVSFHLGKEISTVDIQGYLKEDQIREAEALANEIIEENLKVEFLVPSKKELKNIKIRRALPNTEDEIRLVKVGELDLNACCGVHPSSTLELRVIKIKRWEKHKDATRIEFLAGRRAVEDCFKKDKFSYTICRYLNSNEDESINAVRNLSEDLKTSIDSNKKLKGELLNYQVKELLEESEKIDNIKVIRKIYPDEDLKYMNKLASRLVESESTLSLIAVTSGERANLIFACSKDIKNVNMNELLKDAISLIEGKGGGSNVLAQGGGKNNSNLQGALDYAFIKVKNLLSNDYLL</sequence>
<dbReference type="Pfam" id="PF02272">
    <property type="entry name" value="DHHA1"/>
    <property type="match status" value="1"/>
</dbReference>
<dbReference type="RefSeq" id="WP_216457098.1">
    <property type="nucleotide sequence ID" value="NZ_JAHLQL010000003.1"/>
</dbReference>
<evidence type="ECO:0000256" key="2">
    <source>
        <dbReference type="ARBA" id="ARBA00022833"/>
    </source>
</evidence>
<feature type="domain" description="Threonyl/alanyl tRNA synthetase SAD" evidence="3">
    <location>
        <begin position="180"/>
        <end position="222"/>
    </location>
</feature>
<gene>
    <name evidence="4" type="ORF">KQI89_10950</name>
</gene>
<evidence type="ECO:0000259" key="3">
    <source>
        <dbReference type="SMART" id="SM00863"/>
    </source>
</evidence>
<dbReference type="EMBL" id="JAHLQL010000003">
    <property type="protein sequence ID" value="MBU5592281.1"/>
    <property type="molecule type" value="Genomic_DNA"/>
</dbReference>
<dbReference type="InterPro" id="IPR012947">
    <property type="entry name" value="tRNA_SAD"/>
</dbReference>
<dbReference type="InterPro" id="IPR051335">
    <property type="entry name" value="Alanyl-tRNA_Editing_Enzymes"/>
</dbReference>
<evidence type="ECO:0000313" key="4">
    <source>
        <dbReference type="EMBL" id="MBU5592281.1"/>
    </source>
</evidence>